<comment type="pathway">
    <text evidence="1">Protein modification; protein sumoylation.</text>
</comment>
<dbReference type="InterPro" id="IPR013083">
    <property type="entry name" value="Znf_RING/FYVE/PHD"/>
</dbReference>
<feature type="compositionally biased region" description="Polar residues" evidence="9">
    <location>
        <begin position="446"/>
        <end position="463"/>
    </location>
</feature>
<accession>A0A367L8F0</accession>
<evidence type="ECO:0008006" key="14">
    <source>
        <dbReference type="Google" id="ProtNLM"/>
    </source>
</evidence>
<dbReference type="EMBL" id="LKCN02000011">
    <property type="protein sequence ID" value="RCI10703.1"/>
    <property type="molecule type" value="Genomic_DNA"/>
</dbReference>
<dbReference type="STRING" id="1330021.A0A367L8F0"/>
<feature type="domain" description="SP-RING-type" evidence="10">
    <location>
        <begin position="313"/>
        <end position="398"/>
    </location>
</feature>
<dbReference type="PANTHER" id="PTHR10782:SF4">
    <property type="entry name" value="TONALLI, ISOFORM E"/>
    <property type="match status" value="1"/>
</dbReference>
<dbReference type="OrthoDB" id="28127at2759"/>
<proteinExistence type="inferred from homology"/>
<dbReference type="GO" id="GO:0008270">
    <property type="term" value="F:zinc ion binding"/>
    <property type="evidence" value="ECO:0007669"/>
    <property type="project" value="UniProtKB-KW"/>
</dbReference>
<dbReference type="PANTHER" id="PTHR10782">
    <property type="entry name" value="ZINC FINGER MIZ DOMAIN-CONTAINING PROTEIN"/>
    <property type="match status" value="1"/>
</dbReference>
<evidence type="ECO:0000256" key="9">
    <source>
        <dbReference type="SAM" id="MobiDB-lite"/>
    </source>
</evidence>
<dbReference type="Pfam" id="PF14324">
    <property type="entry name" value="PINIT"/>
    <property type="match status" value="1"/>
</dbReference>
<dbReference type="InterPro" id="IPR031141">
    <property type="entry name" value="SIZ1/2_SP-RING"/>
</dbReference>
<keyword evidence="13" id="KW-1185">Reference proteome</keyword>
<evidence type="ECO:0000256" key="2">
    <source>
        <dbReference type="ARBA" id="ARBA00005383"/>
    </source>
</evidence>
<dbReference type="Gene3D" id="3.30.40.10">
    <property type="entry name" value="Zinc/RING finger domain, C3HC4 (zinc finger)"/>
    <property type="match status" value="1"/>
</dbReference>
<dbReference type="InterPro" id="IPR023321">
    <property type="entry name" value="PINIT"/>
</dbReference>
<evidence type="ECO:0000256" key="6">
    <source>
        <dbReference type="ARBA" id="ARBA00022786"/>
    </source>
</evidence>
<organism evidence="12 13">
    <name type="scientific">Ophiocordyceps polyrhachis-furcata BCC 54312</name>
    <dbReference type="NCBI Taxonomy" id="1330021"/>
    <lineage>
        <taxon>Eukaryota</taxon>
        <taxon>Fungi</taxon>
        <taxon>Dikarya</taxon>
        <taxon>Ascomycota</taxon>
        <taxon>Pezizomycotina</taxon>
        <taxon>Sordariomycetes</taxon>
        <taxon>Hypocreomycetidae</taxon>
        <taxon>Hypocreales</taxon>
        <taxon>Ophiocordycipitaceae</taxon>
        <taxon>Ophiocordyceps</taxon>
    </lineage>
</organism>
<sequence>MASVPTIPRQEVTALEKQIQSSQLYNRQLAVICQVNGLPSSGVKATLQNRIVTLIQDTVNVNDVSRFYQVRQSVANAIAQRSAPASKLPSQSYNSTPSRSPLSTQYAPTIPSYSPGASPFPPRLGVPAPTAPNCHLSGSSYSPAMAPLEFRSSPFYRVEAHVSTLRVCEVMSQHRHSISIPLNLSDHQALQLPLDDGSYRVMIFCAAEPSGIQDITFPHQAELKVNGQEIKANMRGLKSKPGSTRPVDITHALRLEQCHVNNVEFTYALTSKKFYLIVNVCKIAQVADLVSAVSNRLRIPKNAVVAELNKKAQDPDVVATSQVLSLKCPLSYMRLDVPCRSVNCIHIQCFDATSYLQLQEQGPQWACPICNKSAPFEKLAVDGYVKDILDNTAKDLESVVIEPNGRWRMKASDDDQANAVPGSSLDDEDLVEISEANVHGGRQVCSPKTATPRTWTPLSSGSASMPRGAATMSGKRPASAVIDLTEDSDDESQQPSRKRQSTAANEEGYNGLSGGFPPGDVGFP</sequence>
<keyword evidence="4" id="KW-0479">Metal-binding</keyword>
<feature type="region of interest" description="Disordered" evidence="9">
    <location>
        <begin position="85"/>
        <end position="108"/>
    </location>
</feature>
<evidence type="ECO:0000313" key="13">
    <source>
        <dbReference type="Proteomes" id="UP000253664"/>
    </source>
</evidence>
<comment type="caution">
    <text evidence="12">The sequence shown here is derived from an EMBL/GenBank/DDBJ whole genome shotgun (WGS) entry which is preliminary data.</text>
</comment>
<dbReference type="InterPro" id="IPR038654">
    <property type="entry name" value="PINIT_sf"/>
</dbReference>
<gene>
    <name evidence="12" type="ORF">L249_5322</name>
</gene>
<keyword evidence="6" id="KW-0833">Ubl conjugation pathway</keyword>
<dbReference type="GO" id="GO:0016925">
    <property type="term" value="P:protein sumoylation"/>
    <property type="evidence" value="ECO:0007669"/>
    <property type="project" value="UniProtKB-UniPathway"/>
</dbReference>
<name>A0A367L8F0_9HYPO</name>
<dbReference type="UniPathway" id="UPA00886"/>
<evidence type="ECO:0000256" key="7">
    <source>
        <dbReference type="ARBA" id="ARBA00022833"/>
    </source>
</evidence>
<feature type="compositionally biased region" description="Polar residues" evidence="9">
    <location>
        <begin position="88"/>
        <end position="107"/>
    </location>
</feature>
<reference evidence="12 13" key="1">
    <citation type="journal article" date="2015" name="BMC Genomics">
        <title>Insights from the genome of Ophiocordyceps polyrhachis-furcata to pathogenicity and host specificity in insect fungi.</title>
        <authorList>
            <person name="Wichadakul D."/>
            <person name="Kobmoo N."/>
            <person name="Ingsriswang S."/>
            <person name="Tangphatsornruang S."/>
            <person name="Chantasingh D."/>
            <person name="Luangsa-ard J.J."/>
            <person name="Eurwilaichitr L."/>
        </authorList>
    </citation>
    <scope>NUCLEOTIDE SEQUENCE [LARGE SCALE GENOMIC DNA]</scope>
    <source>
        <strain evidence="12 13">BCC 54312</strain>
    </source>
</reference>
<protein>
    <recommendedName>
        <fullName evidence="14">SP-RING-type domain-containing protein</fullName>
    </recommendedName>
</protein>
<comment type="similarity">
    <text evidence="2">Belongs to the PIAS family.</text>
</comment>
<dbReference type="InterPro" id="IPR004181">
    <property type="entry name" value="Znf_MIZ"/>
</dbReference>
<evidence type="ECO:0000259" key="10">
    <source>
        <dbReference type="PROSITE" id="PS51044"/>
    </source>
</evidence>
<dbReference type="GO" id="GO:0061665">
    <property type="term" value="F:SUMO ligase activity"/>
    <property type="evidence" value="ECO:0007669"/>
    <property type="project" value="TreeGrafter"/>
</dbReference>
<dbReference type="Gene3D" id="2.60.120.780">
    <property type="entry name" value="PINIT domain"/>
    <property type="match status" value="1"/>
</dbReference>
<keyword evidence="7" id="KW-0862">Zinc</keyword>
<keyword evidence="3" id="KW-0808">Transferase</keyword>
<feature type="region of interest" description="Disordered" evidence="9">
    <location>
        <begin position="442"/>
        <end position="524"/>
    </location>
</feature>
<dbReference type="CDD" id="cd16792">
    <property type="entry name" value="SP-RING_Siz-like"/>
    <property type="match status" value="1"/>
</dbReference>
<dbReference type="AlphaFoldDB" id="A0A367L8F0"/>
<dbReference type="PROSITE" id="PS51466">
    <property type="entry name" value="PINIT"/>
    <property type="match status" value="1"/>
</dbReference>
<keyword evidence="5 8" id="KW-0863">Zinc-finger</keyword>
<evidence type="ECO:0000256" key="5">
    <source>
        <dbReference type="ARBA" id="ARBA00022771"/>
    </source>
</evidence>
<feature type="domain" description="PINIT" evidence="11">
    <location>
        <begin position="137"/>
        <end position="284"/>
    </location>
</feature>
<dbReference type="GO" id="GO:0000785">
    <property type="term" value="C:chromatin"/>
    <property type="evidence" value="ECO:0007669"/>
    <property type="project" value="TreeGrafter"/>
</dbReference>
<dbReference type="Pfam" id="PF02891">
    <property type="entry name" value="zf-MIZ"/>
    <property type="match status" value="1"/>
</dbReference>
<dbReference type="Proteomes" id="UP000253664">
    <property type="component" value="Unassembled WGS sequence"/>
</dbReference>
<evidence type="ECO:0000256" key="1">
    <source>
        <dbReference type="ARBA" id="ARBA00004718"/>
    </source>
</evidence>
<evidence type="ECO:0000313" key="12">
    <source>
        <dbReference type="EMBL" id="RCI10703.1"/>
    </source>
</evidence>
<dbReference type="PROSITE" id="PS51044">
    <property type="entry name" value="ZF_SP_RING"/>
    <property type="match status" value="1"/>
</dbReference>
<evidence type="ECO:0000259" key="11">
    <source>
        <dbReference type="PROSITE" id="PS51466"/>
    </source>
</evidence>
<evidence type="ECO:0000256" key="4">
    <source>
        <dbReference type="ARBA" id="ARBA00022723"/>
    </source>
</evidence>
<evidence type="ECO:0000256" key="8">
    <source>
        <dbReference type="PROSITE-ProRule" id="PRU00452"/>
    </source>
</evidence>
<evidence type="ECO:0000256" key="3">
    <source>
        <dbReference type="ARBA" id="ARBA00022679"/>
    </source>
</evidence>